<name>A0A1M2VM36_TRAPU</name>
<protein>
    <submittedName>
        <fullName evidence="2">Uncharacterized protein</fullName>
    </submittedName>
</protein>
<accession>A0A1M2VM36</accession>
<dbReference type="Proteomes" id="UP000184267">
    <property type="component" value="Unassembled WGS sequence"/>
</dbReference>
<dbReference type="EMBL" id="MNAD01001025">
    <property type="protein sequence ID" value="OJT08628.1"/>
    <property type="molecule type" value="Genomic_DNA"/>
</dbReference>
<reference evidence="2 3" key="1">
    <citation type="submission" date="2016-10" db="EMBL/GenBank/DDBJ databases">
        <title>Genome sequence of the basidiomycete white-rot fungus Trametes pubescens.</title>
        <authorList>
            <person name="Makela M.R."/>
            <person name="Granchi Z."/>
            <person name="Peng M."/>
            <person name="De Vries R.P."/>
            <person name="Grigoriev I."/>
            <person name="Riley R."/>
            <person name="Hilden K."/>
        </authorList>
    </citation>
    <scope>NUCLEOTIDE SEQUENCE [LARGE SCALE GENOMIC DNA]</scope>
    <source>
        <strain evidence="2 3">FBCC735</strain>
    </source>
</reference>
<gene>
    <name evidence="2" type="ORF">TRAPUB_477</name>
</gene>
<evidence type="ECO:0000256" key="1">
    <source>
        <dbReference type="SAM" id="MobiDB-lite"/>
    </source>
</evidence>
<feature type="compositionally biased region" description="Acidic residues" evidence="1">
    <location>
        <begin position="134"/>
        <end position="147"/>
    </location>
</feature>
<feature type="region of interest" description="Disordered" evidence="1">
    <location>
        <begin position="118"/>
        <end position="147"/>
    </location>
</feature>
<sequence length="172" mass="18911">MPNQAILHYVDDATRCIDDLVRIHEQRLIVHRAYFANQRGAETAVATKPPVERGLTVAHLLTLMVRKQYDGWMKTVGKMPRWLWPPPNCGRGGEPAAPPPGACVGRLPIDVQQDWTPEERPVWTESTGSPYGIGDDDDVEGFGDDLEDESDEARLRVSLGTVNSCGAHGPSA</sequence>
<dbReference type="AlphaFoldDB" id="A0A1M2VM36"/>
<keyword evidence="3" id="KW-1185">Reference proteome</keyword>
<evidence type="ECO:0000313" key="3">
    <source>
        <dbReference type="Proteomes" id="UP000184267"/>
    </source>
</evidence>
<dbReference type="OrthoDB" id="2757662at2759"/>
<comment type="caution">
    <text evidence="2">The sequence shown here is derived from an EMBL/GenBank/DDBJ whole genome shotgun (WGS) entry which is preliminary data.</text>
</comment>
<proteinExistence type="predicted"/>
<evidence type="ECO:0000313" key="2">
    <source>
        <dbReference type="EMBL" id="OJT08628.1"/>
    </source>
</evidence>
<organism evidence="2 3">
    <name type="scientific">Trametes pubescens</name>
    <name type="common">White-rot fungus</name>
    <dbReference type="NCBI Taxonomy" id="154538"/>
    <lineage>
        <taxon>Eukaryota</taxon>
        <taxon>Fungi</taxon>
        <taxon>Dikarya</taxon>
        <taxon>Basidiomycota</taxon>
        <taxon>Agaricomycotina</taxon>
        <taxon>Agaricomycetes</taxon>
        <taxon>Polyporales</taxon>
        <taxon>Polyporaceae</taxon>
        <taxon>Trametes</taxon>
    </lineage>
</organism>